<evidence type="ECO:0000313" key="2">
    <source>
        <dbReference type="EMBL" id="QTC93062.1"/>
    </source>
</evidence>
<organism evidence="2 3">
    <name type="scientific">Brevundimonas goettingensis</name>
    <dbReference type="NCBI Taxonomy" id="2774190"/>
    <lineage>
        <taxon>Bacteria</taxon>
        <taxon>Pseudomonadati</taxon>
        <taxon>Pseudomonadota</taxon>
        <taxon>Alphaproteobacteria</taxon>
        <taxon>Caulobacterales</taxon>
        <taxon>Caulobacteraceae</taxon>
        <taxon>Brevundimonas</taxon>
    </lineage>
</organism>
<dbReference type="RefSeq" id="WP_207932338.1">
    <property type="nucleotide sequence ID" value="NZ_CP062222.1"/>
</dbReference>
<dbReference type="SUPFAM" id="SSF55729">
    <property type="entry name" value="Acyl-CoA N-acyltransferases (Nat)"/>
    <property type="match status" value="1"/>
</dbReference>
<proteinExistence type="predicted"/>
<feature type="domain" description="N-acetyltransferase" evidence="1">
    <location>
        <begin position="12"/>
        <end position="179"/>
    </location>
</feature>
<protein>
    <submittedName>
        <fullName evidence="2">GNAT family N-acetyltransferase</fullName>
    </submittedName>
</protein>
<dbReference type="GO" id="GO:0016747">
    <property type="term" value="F:acyltransferase activity, transferring groups other than amino-acyl groups"/>
    <property type="evidence" value="ECO:0007669"/>
    <property type="project" value="InterPro"/>
</dbReference>
<dbReference type="EMBL" id="CP062222">
    <property type="protein sequence ID" value="QTC93062.1"/>
    <property type="molecule type" value="Genomic_DNA"/>
</dbReference>
<accession>A0A975C560</accession>
<dbReference type="InterPro" id="IPR016181">
    <property type="entry name" value="Acyl_CoA_acyltransferase"/>
</dbReference>
<dbReference type="Proteomes" id="UP000663918">
    <property type="component" value="Chromosome"/>
</dbReference>
<dbReference type="PANTHER" id="PTHR43792:SF1">
    <property type="entry name" value="N-ACETYLTRANSFERASE DOMAIN-CONTAINING PROTEIN"/>
    <property type="match status" value="1"/>
</dbReference>
<sequence>MRAPDTFQTDRLTLRPVTRADAADVFAYAGEAAPTRFMPFVRQRDPAESLAFCIRCEEARVSGAAFPWALIEQATGAFLGVIELRLSPPKADFGYILKEDAWGRGFASEAASAVVGWAIDQPDIHRVWATCDPDNAASAAVLKKASLSYEATLANWEARPQLGEAAGHSCVYALTKSVA</sequence>
<evidence type="ECO:0000313" key="3">
    <source>
        <dbReference type="Proteomes" id="UP000663918"/>
    </source>
</evidence>
<dbReference type="AlphaFoldDB" id="A0A975C560"/>
<dbReference type="PANTHER" id="PTHR43792">
    <property type="entry name" value="GNAT FAMILY, PUTATIVE (AFU_ORTHOLOGUE AFUA_3G00765)-RELATED-RELATED"/>
    <property type="match status" value="1"/>
</dbReference>
<dbReference type="Pfam" id="PF13302">
    <property type="entry name" value="Acetyltransf_3"/>
    <property type="match status" value="1"/>
</dbReference>
<dbReference type="PROSITE" id="PS51186">
    <property type="entry name" value="GNAT"/>
    <property type="match status" value="1"/>
</dbReference>
<dbReference type="InterPro" id="IPR000182">
    <property type="entry name" value="GNAT_dom"/>
</dbReference>
<dbReference type="InterPro" id="IPR051531">
    <property type="entry name" value="N-acetyltransferase"/>
</dbReference>
<gene>
    <name evidence="2" type="ORF">IFJ75_09575</name>
</gene>
<dbReference type="KEGG" id="bgoe:IFJ75_09575"/>
<dbReference type="Gene3D" id="3.40.630.30">
    <property type="match status" value="1"/>
</dbReference>
<name>A0A975C560_9CAUL</name>
<keyword evidence="3" id="KW-1185">Reference proteome</keyword>
<reference evidence="2" key="1">
    <citation type="submission" date="2020-09" db="EMBL/GenBank/DDBJ databases">
        <title>Brevundimonas sp. LVF2 isolated from a puddle in Goettingen, Germany.</title>
        <authorList>
            <person name="Friedrich I."/>
            <person name="Klassen A."/>
            <person name="Hannes N."/>
            <person name="Schneider D."/>
            <person name="Hertel R."/>
            <person name="Daniel R."/>
        </authorList>
    </citation>
    <scope>NUCLEOTIDE SEQUENCE</scope>
    <source>
        <strain evidence="2">LVF2</strain>
    </source>
</reference>
<evidence type="ECO:0000259" key="1">
    <source>
        <dbReference type="PROSITE" id="PS51186"/>
    </source>
</evidence>